<accession>E6TRX6</accession>
<dbReference type="InterPro" id="IPR013108">
    <property type="entry name" value="Amidohydro_3"/>
</dbReference>
<dbReference type="PANTHER" id="PTHR32027:SF9">
    <property type="entry name" value="BLL3847 PROTEIN"/>
    <property type="match status" value="1"/>
</dbReference>
<dbReference type="OrthoDB" id="9815027at2"/>
<dbReference type="eggNOG" id="COG0402">
    <property type="taxonomic scope" value="Bacteria"/>
</dbReference>
<dbReference type="PANTHER" id="PTHR32027">
    <property type="entry name" value="CYTOSINE DEAMINASE"/>
    <property type="match status" value="1"/>
</dbReference>
<evidence type="ECO:0000313" key="2">
    <source>
        <dbReference type="EMBL" id="ADU29499.1"/>
    </source>
</evidence>
<dbReference type="Proteomes" id="UP000001401">
    <property type="component" value="Chromosome"/>
</dbReference>
<dbReference type="HOGENOM" id="CLU_031758_0_1_9"/>
<dbReference type="STRING" id="649639.Bcell_1234"/>
<evidence type="ECO:0000313" key="3">
    <source>
        <dbReference type="Proteomes" id="UP000001401"/>
    </source>
</evidence>
<dbReference type="InterPro" id="IPR032466">
    <property type="entry name" value="Metal_Hydrolase"/>
</dbReference>
<protein>
    <submittedName>
        <fullName evidence="2">Amidohydrolase 3</fullName>
    </submittedName>
</protein>
<evidence type="ECO:0000259" key="1">
    <source>
        <dbReference type="Pfam" id="PF07969"/>
    </source>
</evidence>
<proteinExistence type="predicted"/>
<dbReference type="KEGG" id="bco:Bcell_1234"/>
<keyword evidence="3" id="KW-1185">Reference proteome</keyword>
<dbReference type="SUPFAM" id="SSF51556">
    <property type="entry name" value="Metallo-dependent hydrolases"/>
    <property type="match status" value="1"/>
</dbReference>
<gene>
    <name evidence="2" type="ordered locus">Bcell_1234</name>
</gene>
<feature type="domain" description="Amidohydrolase 3" evidence="1">
    <location>
        <begin position="41"/>
        <end position="269"/>
    </location>
</feature>
<dbReference type="Pfam" id="PF07969">
    <property type="entry name" value="Amidohydro_3"/>
    <property type="match status" value="1"/>
</dbReference>
<keyword evidence="2" id="KW-0378">Hydrolase</keyword>
<name>E6TRX6_EVAC2</name>
<sequence>MNFSGWMNYHAHIDKGFLPPPHLYKDAPAPVRAEWTREAKMLMSKEEIKLAANKALEKMHYYGTTYVRTHVDVDPLFELRAMEALLEVKKEWESRVVVDLIAFNQEGFDRYPETEVLLCEALMMGADGIGGHTSMDQDGKKHIDKIFKLAEGKKLDWIEFHTDETGRPDDFNLPYLAQVTKEQELGEKVTAIHCCSLANVEEVDAMKTIEAIAESGMRVTTCPTAIATRALTRVKDLAHAGVRIQLGSDNLRDYFNPLGSGNMLQYGQLLAYVQRFYEPNEVNQIIDWLKEKPNNERVQHELNRLTNTLTYSDFSNKDLLAETPRPQSLNTNLISK</sequence>
<dbReference type="Gene3D" id="3.20.20.140">
    <property type="entry name" value="Metal-dependent hydrolases"/>
    <property type="match status" value="1"/>
</dbReference>
<dbReference type="InterPro" id="IPR052349">
    <property type="entry name" value="Metallo-hydrolase_Enzymes"/>
</dbReference>
<dbReference type="EMBL" id="CP002394">
    <property type="protein sequence ID" value="ADU29499.1"/>
    <property type="molecule type" value="Genomic_DNA"/>
</dbReference>
<dbReference type="GO" id="GO:0016814">
    <property type="term" value="F:hydrolase activity, acting on carbon-nitrogen (but not peptide) bonds, in cyclic amidines"/>
    <property type="evidence" value="ECO:0007669"/>
    <property type="project" value="TreeGrafter"/>
</dbReference>
<reference evidence="2" key="1">
    <citation type="submission" date="2010-12" db="EMBL/GenBank/DDBJ databases">
        <title>Complete sequence of Bacillus cellulosilyticus DSM 2522.</title>
        <authorList>
            <consortium name="US DOE Joint Genome Institute"/>
            <person name="Lucas S."/>
            <person name="Copeland A."/>
            <person name="Lapidus A."/>
            <person name="Cheng J.-F."/>
            <person name="Bruce D."/>
            <person name="Goodwin L."/>
            <person name="Pitluck S."/>
            <person name="Chertkov O."/>
            <person name="Detter J.C."/>
            <person name="Han C."/>
            <person name="Tapia R."/>
            <person name="Land M."/>
            <person name="Hauser L."/>
            <person name="Jeffries C."/>
            <person name="Kyrpides N."/>
            <person name="Ivanova N."/>
            <person name="Mikhailova N."/>
            <person name="Brumm P."/>
            <person name="Mead D."/>
            <person name="Woyke T."/>
        </authorList>
    </citation>
    <scope>NUCLEOTIDE SEQUENCE [LARGE SCALE GENOMIC DNA]</scope>
    <source>
        <strain evidence="2">DSM 2522</strain>
    </source>
</reference>
<dbReference type="AlphaFoldDB" id="E6TRX6"/>
<dbReference type="RefSeq" id="WP_013487840.1">
    <property type="nucleotide sequence ID" value="NC_014829.1"/>
</dbReference>
<organism evidence="2 3">
    <name type="scientific">Evansella cellulosilytica (strain ATCC 21833 / DSM 2522 / FERM P-1141 / JCM 9156 / N-4)</name>
    <name type="common">Bacillus cellulosilyticus</name>
    <dbReference type="NCBI Taxonomy" id="649639"/>
    <lineage>
        <taxon>Bacteria</taxon>
        <taxon>Bacillati</taxon>
        <taxon>Bacillota</taxon>
        <taxon>Bacilli</taxon>
        <taxon>Bacillales</taxon>
        <taxon>Bacillaceae</taxon>
        <taxon>Evansella</taxon>
    </lineage>
</organism>